<dbReference type="Proteomes" id="UP000199226">
    <property type="component" value="Unassembled WGS sequence"/>
</dbReference>
<gene>
    <name evidence="1" type="ORF">SAMN05421813_102203</name>
</gene>
<organism evidence="1 2">
    <name type="scientific">Daejeonella rubra</name>
    <dbReference type="NCBI Taxonomy" id="990371"/>
    <lineage>
        <taxon>Bacteria</taxon>
        <taxon>Pseudomonadati</taxon>
        <taxon>Bacteroidota</taxon>
        <taxon>Sphingobacteriia</taxon>
        <taxon>Sphingobacteriales</taxon>
        <taxon>Sphingobacteriaceae</taxon>
        <taxon>Daejeonella</taxon>
    </lineage>
</organism>
<reference evidence="2" key="1">
    <citation type="submission" date="2016-10" db="EMBL/GenBank/DDBJ databases">
        <authorList>
            <person name="Varghese N."/>
            <person name="Submissions S."/>
        </authorList>
    </citation>
    <scope>NUCLEOTIDE SEQUENCE [LARGE SCALE GENOMIC DNA]</scope>
    <source>
        <strain evidence="2">DSM 24536</strain>
    </source>
</reference>
<name>A0A1G9N293_9SPHI</name>
<dbReference type="InterPro" id="IPR026341">
    <property type="entry name" value="T9SS_type_B"/>
</dbReference>
<proteinExistence type="predicted"/>
<protein>
    <submittedName>
        <fullName evidence="1">Gliding motility-associated C-terminal domain-containing protein</fullName>
    </submittedName>
</protein>
<dbReference type="EMBL" id="FNHH01000002">
    <property type="protein sequence ID" value="SDL80503.1"/>
    <property type="molecule type" value="Genomic_DNA"/>
</dbReference>
<dbReference type="Gene3D" id="2.60.120.260">
    <property type="entry name" value="Galactose-binding domain-like"/>
    <property type="match status" value="1"/>
</dbReference>
<keyword evidence="2" id="KW-1185">Reference proteome</keyword>
<evidence type="ECO:0000313" key="2">
    <source>
        <dbReference type="Proteomes" id="UP000199226"/>
    </source>
</evidence>
<dbReference type="OrthoDB" id="1652165at2"/>
<dbReference type="NCBIfam" id="TIGR04131">
    <property type="entry name" value="Bac_Flav_CTERM"/>
    <property type="match status" value="1"/>
</dbReference>
<dbReference type="STRING" id="990371.SAMN05421813_102203"/>
<sequence length="470" mass="51149">MLLMPIISIGQTCTGNFGEPVVNITFESGFNPGPTMATNYNYTTVSCPTDGSYKITSSTFACFNNNWHTLLEDHTPGDANGFMMLVNASNAPGEFFKQTISGLCPGTTYEFSAYVVNVLKPSASGIKPNLTFIIESVGGVELGNYSSGNISESLNPEWKKYGMIFTTTAGISEVVLKIINIAPGGNGNDLALDDITFRACGPTVLPKLNGSQAPLSICEGKSLKISLDAELSSGYNNPSFQWQVKTTGSTWNDIPGANSKAVEISINSTTEITFQYRLAVAESYNINSPGCRILSDILTLNRIDKPIVDAGVDKNTIQNKPVSLEGTSVGNNLTYQWIPSTYLDDPFKLNPIATPLEDITYTLQVTDECNNVITDEVFVKVYKEISIPNTFSPNNDGVNDLWNIIGLTSYPESKIKVFNRYGNEIFLSSGYENPWDGRYLGSELSPGVYYYMIDLNNGTKLISGSVLIVK</sequence>
<dbReference type="Pfam" id="PF13585">
    <property type="entry name" value="CHU_C"/>
    <property type="match status" value="1"/>
</dbReference>
<dbReference type="AlphaFoldDB" id="A0A1G9N293"/>
<accession>A0A1G9N293</accession>
<evidence type="ECO:0000313" key="1">
    <source>
        <dbReference type="EMBL" id="SDL80503.1"/>
    </source>
</evidence>